<proteinExistence type="predicted"/>
<dbReference type="AlphaFoldDB" id="A0A7W8GIJ6"/>
<protein>
    <submittedName>
        <fullName evidence="2">Uncharacterized protein</fullName>
    </submittedName>
</protein>
<evidence type="ECO:0000256" key="1">
    <source>
        <dbReference type="SAM" id="MobiDB-lite"/>
    </source>
</evidence>
<evidence type="ECO:0000313" key="2">
    <source>
        <dbReference type="EMBL" id="MBB5236297.1"/>
    </source>
</evidence>
<feature type="compositionally biased region" description="Basic and acidic residues" evidence="1">
    <location>
        <begin position="112"/>
        <end position="124"/>
    </location>
</feature>
<organism evidence="2 3">
    <name type="scientific">Deinococcus budaensis</name>
    <dbReference type="NCBI Taxonomy" id="1665626"/>
    <lineage>
        <taxon>Bacteria</taxon>
        <taxon>Thermotogati</taxon>
        <taxon>Deinococcota</taxon>
        <taxon>Deinococci</taxon>
        <taxon>Deinococcales</taxon>
        <taxon>Deinococcaceae</taxon>
        <taxon>Deinococcus</taxon>
    </lineage>
</organism>
<keyword evidence="3" id="KW-1185">Reference proteome</keyword>
<accession>A0A7W8GIJ6</accession>
<sequence length="133" mass="15286">MPLTELGGALLEYAAEAEAKEEGEALVMPTVRQVVRQELSLFLERTLDLQIRTYLEAGTARRMVEAAMYYETPMSYEKIKTIEETQWKMAWEASRKHLEGLQEWKQMMADSADVRGRKEERVSDPAENDQAEG</sequence>
<reference evidence="2 3" key="1">
    <citation type="submission" date="2020-08" db="EMBL/GenBank/DDBJ databases">
        <title>Genomic Encyclopedia of Type Strains, Phase IV (KMG-IV): sequencing the most valuable type-strain genomes for metagenomic binning, comparative biology and taxonomic classification.</title>
        <authorList>
            <person name="Goeker M."/>
        </authorList>
    </citation>
    <scope>NUCLEOTIDE SEQUENCE [LARGE SCALE GENOMIC DNA]</scope>
    <source>
        <strain evidence="2 3">DSM 101791</strain>
    </source>
</reference>
<gene>
    <name evidence="2" type="ORF">HNQ09_003771</name>
</gene>
<name>A0A7W8GIJ6_9DEIO</name>
<comment type="caution">
    <text evidence="2">The sequence shown here is derived from an EMBL/GenBank/DDBJ whole genome shotgun (WGS) entry which is preliminary data.</text>
</comment>
<feature type="region of interest" description="Disordered" evidence="1">
    <location>
        <begin position="109"/>
        <end position="133"/>
    </location>
</feature>
<dbReference type="RefSeq" id="WP_184032032.1">
    <property type="nucleotide sequence ID" value="NZ_JACHFN010000025.1"/>
</dbReference>
<dbReference type="EMBL" id="JACHFN010000025">
    <property type="protein sequence ID" value="MBB5236297.1"/>
    <property type="molecule type" value="Genomic_DNA"/>
</dbReference>
<dbReference type="Proteomes" id="UP000525389">
    <property type="component" value="Unassembled WGS sequence"/>
</dbReference>
<evidence type="ECO:0000313" key="3">
    <source>
        <dbReference type="Proteomes" id="UP000525389"/>
    </source>
</evidence>